<dbReference type="KEGG" id="ccn:H924_03745"/>
<name>M1USR9_9CORY</name>
<evidence type="ECO:0000313" key="2">
    <source>
        <dbReference type="Proteomes" id="UP000011760"/>
    </source>
</evidence>
<reference evidence="1 2" key="1">
    <citation type="submission" date="2013-02" db="EMBL/GenBank/DDBJ databases">
        <title>The complete genome sequence of Corynebacterium callunae DSM 20147.</title>
        <authorList>
            <person name="Ruckert C."/>
            <person name="Albersmeier A."/>
            <person name="Kalinowski J."/>
        </authorList>
    </citation>
    <scope>NUCLEOTIDE SEQUENCE [LARGE SCALE GENOMIC DNA]</scope>
    <source>
        <strain evidence="1 2">DSM 20147</strain>
    </source>
</reference>
<dbReference type="PATRIC" id="fig|1121353.3.peg.770"/>
<organism evidence="1 2">
    <name type="scientific">Corynebacterium callunae DSM 20147</name>
    <dbReference type="NCBI Taxonomy" id="1121353"/>
    <lineage>
        <taxon>Bacteria</taxon>
        <taxon>Bacillati</taxon>
        <taxon>Actinomycetota</taxon>
        <taxon>Actinomycetes</taxon>
        <taxon>Mycobacteriales</taxon>
        <taxon>Corynebacteriaceae</taxon>
        <taxon>Corynebacterium</taxon>
    </lineage>
</organism>
<sequence>MEKQMTSIDQKLASLVATVIQSSRFRKHPVPMRTYRPGARQLKSYSTVRLIREVHRRSVESKGNLSERDKSLFSTELQRRQFSTTAAIVTRAGIAVMIAPLLERLINQGLNESQAAIDEATTDLLASENVDLDHDVIEPFTSADLLDDMRDQNLDPAMIEKFDMVAHFMVTDLGAAIEQQNAVEQPAQSFDLEALAEISTEVAEL</sequence>
<dbReference type="Proteomes" id="UP000011760">
    <property type="component" value="Chromosome"/>
</dbReference>
<proteinExistence type="predicted"/>
<evidence type="ECO:0000313" key="1">
    <source>
        <dbReference type="EMBL" id="AGG66197.1"/>
    </source>
</evidence>
<keyword evidence="2" id="KW-1185">Reference proteome</keyword>
<gene>
    <name evidence="1" type="ORF">H924_03745</name>
</gene>
<dbReference type="HOGENOM" id="CLU_1335656_0_0_11"/>
<dbReference type="RefSeq" id="WP_015650635.1">
    <property type="nucleotide sequence ID" value="NC_020506.1"/>
</dbReference>
<accession>M1USR9</accession>
<protein>
    <submittedName>
        <fullName evidence="1">Uncharacterized protein</fullName>
    </submittedName>
</protein>
<dbReference type="STRING" id="1121353.H924_03745"/>
<dbReference type="AlphaFoldDB" id="M1USR9"/>
<dbReference type="EMBL" id="CP004354">
    <property type="protein sequence ID" value="AGG66197.1"/>
    <property type="molecule type" value="Genomic_DNA"/>
</dbReference>